<sequence>ATKKPVVSDPTVVNENASGSRFAVPQDQENSGEESDLIPHTSEQISASGGAESSSPPSDNKGGKDQFRKKLQQAAEVSNKGAKNGANKGKQSGESTVKIAHSSAVNPTKTRPLTKDNALKDISNVVPCTPQTEKSKELPSAIYSTHNSPIATLL</sequence>
<feature type="compositionally biased region" description="Low complexity" evidence="1">
    <location>
        <begin position="79"/>
        <end position="90"/>
    </location>
</feature>
<keyword evidence="3" id="KW-1185">Reference proteome</keyword>
<organism evidence="2 3">
    <name type="scientific">Corchorus olitorius</name>
    <dbReference type="NCBI Taxonomy" id="93759"/>
    <lineage>
        <taxon>Eukaryota</taxon>
        <taxon>Viridiplantae</taxon>
        <taxon>Streptophyta</taxon>
        <taxon>Embryophyta</taxon>
        <taxon>Tracheophyta</taxon>
        <taxon>Spermatophyta</taxon>
        <taxon>Magnoliopsida</taxon>
        <taxon>eudicotyledons</taxon>
        <taxon>Gunneridae</taxon>
        <taxon>Pentapetalae</taxon>
        <taxon>rosids</taxon>
        <taxon>malvids</taxon>
        <taxon>Malvales</taxon>
        <taxon>Malvaceae</taxon>
        <taxon>Grewioideae</taxon>
        <taxon>Apeibeae</taxon>
        <taxon>Corchorus</taxon>
    </lineage>
</organism>
<feature type="non-terminal residue" evidence="2">
    <location>
        <position position="1"/>
    </location>
</feature>
<gene>
    <name evidence="2" type="ORF">COLO4_31375</name>
</gene>
<dbReference type="AlphaFoldDB" id="A0A1R3H4J9"/>
<dbReference type="Proteomes" id="UP000187203">
    <property type="component" value="Unassembled WGS sequence"/>
</dbReference>
<reference evidence="3" key="1">
    <citation type="submission" date="2013-09" db="EMBL/GenBank/DDBJ databases">
        <title>Corchorus olitorius genome sequencing.</title>
        <authorList>
            <person name="Alam M."/>
            <person name="Haque M.S."/>
            <person name="Islam M.S."/>
            <person name="Emdad E.M."/>
            <person name="Islam M.M."/>
            <person name="Ahmed B."/>
            <person name="Halim A."/>
            <person name="Hossen Q.M.M."/>
            <person name="Hossain M.Z."/>
            <person name="Ahmed R."/>
            <person name="Khan M.M."/>
            <person name="Islam R."/>
            <person name="Rashid M.M."/>
            <person name="Khan S.A."/>
            <person name="Rahman M.S."/>
            <person name="Alam M."/>
            <person name="Yahiya A.S."/>
            <person name="Khan M.S."/>
            <person name="Azam M.S."/>
            <person name="Haque T."/>
            <person name="Lashkar M.Z.H."/>
            <person name="Akhand A.I."/>
            <person name="Morshed G."/>
            <person name="Roy S."/>
            <person name="Uddin K.S."/>
            <person name="Rabeya T."/>
            <person name="Hossain A.S."/>
            <person name="Chowdhury A."/>
            <person name="Snigdha A.R."/>
            <person name="Mortoza M.S."/>
            <person name="Matin S.A."/>
            <person name="Hoque S.M.E."/>
            <person name="Islam M.K."/>
            <person name="Roy D.K."/>
            <person name="Haider R."/>
            <person name="Moosa M.M."/>
            <person name="Elias S.M."/>
            <person name="Hasan A.M."/>
            <person name="Jahan S."/>
            <person name="Shafiuddin M."/>
            <person name="Mahmood N."/>
            <person name="Shommy N.S."/>
        </authorList>
    </citation>
    <scope>NUCLEOTIDE SEQUENCE [LARGE SCALE GENOMIC DNA]</scope>
    <source>
        <strain evidence="3">cv. O-4</strain>
    </source>
</reference>
<feature type="compositionally biased region" description="Low complexity" evidence="1">
    <location>
        <begin position="42"/>
        <end position="58"/>
    </location>
</feature>
<evidence type="ECO:0000313" key="2">
    <source>
        <dbReference type="EMBL" id="OMO65264.1"/>
    </source>
</evidence>
<dbReference type="EMBL" id="AWUE01020851">
    <property type="protein sequence ID" value="OMO65264.1"/>
    <property type="molecule type" value="Genomic_DNA"/>
</dbReference>
<accession>A0A1R3H4J9</accession>
<evidence type="ECO:0000256" key="1">
    <source>
        <dbReference type="SAM" id="MobiDB-lite"/>
    </source>
</evidence>
<name>A0A1R3H4J9_9ROSI</name>
<proteinExistence type="predicted"/>
<comment type="caution">
    <text evidence="2">The sequence shown here is derived from an EMBL/GenBank/DDBJ whole genome shotgun (WGS) entry which is preliminary data.</text>
</comment>
<protein>
    <submittedName>
        <fullName evidence="2">Uncharacterized protein</fullName>
    </submittedName>
</protein>
<feature type="region of interest" description="Disordered" evidence="1">
    <location>
        <begin position="1"/>
        <end position="118"/>
    </location>
</feature>
<evidence type="ECO:0000313" key="3">
    <source>
        <dbReference type="Proteomes" id="UP000187203"/>
    </source>
</evidence>